<dbReference type="KEGG" id="bpb:bpr_I1291"/>
<evidence type="ECO:0000256" key="5">
    <source>
        <dbReference type="NCBIfam" id="TIGR01378"/>
    </source>
</evidence>
<feature type="domain" description="Thiamin pyrophosphokinase thiamin-binding" evidence="6">
    <location>
        <begin position="160"/>
        <end position="219"/>
    </location>
</feature>
<dbReference type="GO" id="GO:0016301">
    <property type="term" value="F:kinase activity"/>
    <property type="evidence" value="ECO:0007669"/>
    <property type="project" value="UniProtKB-KW"/>
</dbReference>
<dbReference type="InterPro" id="IPR036759">
    <property type="entry name" value="TPK_catalytic_sf"/>
</dbReference>
<keyword evidence="8" id="KW-1185">Reference proteome</keyword>
<name>E0RUI8_BUTPB</name>
<dbReference type="GO" id="GO:0009229">
    <property type="term" value="P:thiamine diphosphate biosynthetic process"/>
    <property type="evidence" value="ECO:0007669"/>
    <property type="project" value="InterPro"/>
</dbReference>
<dbReference type="STRING" id="515622.bpr_I1291"/>
<evidence type="ECO:0000256" key="2">
    <source>
        <dbReference type="ARBA" id="ARBA00022741"/>
    </source>
</evidence>
<dbReference type="Pfam" id="PF04263">
    <property type="entry name" value="TPK_catalytic"/>
    <property type="match status" value="1"/>
</dbReference>
<evidence type="ECO:0000313" key="7">
    <source>
        <dbReference type="EMBL" id="ADL34029.1"/>
    </source>
</evidence>
<dbReference type="SMART" id="SM00983">
    <property type="entry name" value="TPK_B1_binding"/>
    <property type="match status" value="1"/>
</dbReference>
<dbReference type="GO" id="GO:0006772">
    <property type="term" value="P:thiamine metabolic process"/>
    <property type="evidence" value="ECO:0007669"/>
    <property type="project" value="UniProtKB-UniRule"/>
</dbReference>
<dbReference type="NCBIfam" id="TIGR01378">
    <property type="entry name" value="thi_PPkinase"/>
    <property type="match status" value="1"/>
</dbReference>
<dbReference type="PANTHER" id="PTHR41299:SF1">
    <property type="entry name" value="THIAMINE PYROPHOSPHOKINASE"/>
    <property type="match status" value="1"/>
</dbReference>
<dbReference type="InterPro" id="IPR036371">
    <property type="entry name" value="TPK_B1-bd_sf"/>
</dbReference>
<keyword evidence="3 7" id="KW-0418">Kinase</keyword>
<gene>
    <name evidence="7" type="ordered locus">bpr_I1291</name>
</gene>
<dbReference type="InterPro" id="IPR053149">
    <property type="entry name" value="TPK"/>
</dbReference>
<evidence type="ECO:0000259" key="6">
    <source>
        <dbReference type="SMART" id="SM00983"/>
    </source>
</evidence>
<dbReference type="GO" id="GO:0030975">
    <property type="term" value="F:thiamine binding"/>
    <property type="evidence" value="ECO:0007669"/>
    <property type="project" value="InterPro"/>
</dbReference>
<keyword evidence="4" id="KW-0067">ATP-binding</keyword>
<keyword evidence="2" id="KW-0547">Nucleotide-binding</keyword>
<dbReference type="Gene3D" id="3.40.50.10240">
    <property type="entry name" value="Thiamin pyrophosphokinase, catalytic domain"/>
    <property type="match status" value="1"/>
</dbReference>
<organism evidence="7 8">
    <name type="scientific">Butyrivibrio proteoclasticus (strain ATCC 51982 / DSM 14932 / B316)</name>
    <name type="common">Clostridium proteoclasticum</name>
    <dbReference type="NCBI Taxonomy" id="515622"/>
    <lineage>
        <taxon>Bacteria</taxon>
        <taxon>Bacillati</taxon>
        <taxon>Bacillota</taxon>
        <taxon>Clostridia</taxon>
        <taxon>Lachnospirales</taxon>
        <taxon>Lachnospiraceae</taxon>
        <taxon>Butyrivibrio</taxon>
    </lineage>
</organism>
<sequence length="225" mass="25057">MQSNATQPKCIIISAGTFVPLEIPINEGDYVIACDAGFKYAQQLGILPDLIVGDFDSASEAEPDVIRGINEIKEHDPDRVVQLEVRKDDTDTIKAVKIALSKGYRKFYLYGTLGGKRFDHTIANIQTLLYIKHNGGRGYIFDADRMIMIAENESIKFHKGNTGYISVFSLSERALGVTLRGLMYNLENGELKNDFPLGVSNEFIIDEEAEISVKDGTLLIITEFQ</sequence>
<dbReference type="PANTHER" id="PTHR41299">
    <property type="entry name" value="THIAMINE PYROPHOSPHOKINASE"/>
    <property type="match status" value="1"/>
</dbReference>
<dbReference type="Pfam" id="PF04265">
    <property type="entry name" value="TPK_B1_binding"/>
    <property type="match status" value="1"/>
</dbReference>
<dbReference type="SUPFAM" id="SSF63999">
    <property type="entry name" value="Thiamin pyrophosphokinase, catalytic domain"/>
    <property type="match status" value="1"/>
</dbReference>
<keyword evidence="1 7" id="KW-0808">Transferase</keyword>
<dbReference type="InterPro" id="IPR007371">
    <property type="entry name" value="TPK_catalytic"/>
</dbReference>
<dbReference type="GO" id="GO:0004788">
    <property type="term" value="F:thiamine diphosphokinase activity"/>
    <property type="evidence" value="ECO:0007669"/>
    <property type="project" value="UniProtKB-UniRule"/>
</dbReference>
<evidence type="ECO:0000313" key="8">
    <source>
        <dbReference type="Proteomes" id="UP000001299"/>
    </source>
</evidence>
<dbReference type="SUPFAM" id="SSF63862">
    <property type="entry name" value="Thiamin pyrophosphokinase, substrate-binding domain"/>
    <property type="match status" value="1"/>
</dbReference>
<dbReference type="GO" id="GO:0005524">
    <property type="term" value="F:ATP binding"/>
    <property type="evidence" value="ECO:0007669"/>
    <property type="project" value="UniProtKB-KW"/>
</dbReference>
<dbReference type="CDD" id="cd07995">
    <property type="entry name" value="TPK"/>
    <property type="match status" value="1"/>
</dbReference>
<reference evidence="7 8" key="1">
    <citation type="journal article" date="2010" name="PLoS ONE">
        <title>The glycobiome of the rumen bacterium Butyrivibrio proteoclasticus B316(T) highlights adaptation to a polysaccharide-rich environment.</title>
        <authorList>
            <person name="Kelly W.J."/>
            <person name="Leahy S.C."/>
            <person name="Altermann E."/>
            <person name="Yeoman C.J."/>
            <person name="Dunne J.C."/>
            <person name="Kong Z."/>
            <person name="Pacheco D.M."/>
            <person name="Li D."/>
            <person name="Noel S.J."/>
            <person name="Moon C.D."/>
            <person name="Cookson A.L."/>
            <person name="Attwood G.T."/>
        </authorList>
    </citation>
    <scope>NUCLEOTIDE SEQUENCE [LARGE SCALE GENOMIC DNA]</scope>
    <source>
        <strain evidence="8">ATCC 51982 / DSM 14932 / B316</strain>
    </source>
</reference>
<dbReference type="eggNOG" id="COG1564">
    <property type="taxonomic scope" value="Bacteria"/>
</dbReference>
<evidence type="ECO:0000256" key="3">
    <source>
        <dbReference type="ARBA" id="ARBA00022777"/>
    </source>
</evidence>
<dbReference type="AlphaFoldDB" id="E0RUI8"/>
<dbReference type="HOGENOM" id="CLU_044237_1_2_9"/>
<dbReference type="EMBL" id="CP001810">
    <property type="protein sequence ID" value="ADL34029.1"/>
    <property type="molecule type" value="Genomic_DNA"/>
</dbReference>
<evidence type="ECO:0000256" key="1">
    <source>
        <dbReference type="ARBA" id="ARBA00022679"/>
    </source>
</evidence>
<dbReference type="EC" id="2.7.6.2" evidence="5"/>
<accession>E0RUI8</accession>
<dbReference type="InterPro" id="IPR006282">
    <property type="entry name" value="Thi_PPkinase"/>
</dbReference>
<protein>
    <recommendedName>
        <fullName evidence="5">Thiamine diphosphokinase</fullName>
        <ecNumber evidence="5">2.7.6.2</ecNumber>
    </recommendedName>
</protein>
<dbReference type="RefSeq" id="WP_013280683.1">
    <property type="nucleotide sequence ID" value="NC_014387.1"/>
</dbReference>
<dbReference type="InterPro" id="IPR007373">
    <property type="entry name" value="Thiamin_PyroPKinase_B1-bd"/>
</dbReference>
<dbReference type="Proteomes" id="UP000001299">
    <property type="component" value="Chromosome 1"/>
</dbReference>
<proteinExistence type="predicted"/>
<evidence type="ECO:0000256" key="4">
    <source>
        <dbReference type="ARBA" id="ARBA00022840"/>
    </source>
</evidence>